<dbReference type="PRINTS" id="PR00171">
    <property type="entry name" value="SUGRTRNSPORT"/>
</dbReference>
<evidence type="ECO:0000313" key="10">
    <source>
        <dbReference type="EMBL" id="CBX99403.1"/>
    </source>
</evidence>
<organism evidence="10 11">
    <name type="scientific">Leptosphaeria maculans (strain JN3 / isolate v23.1.3 / race Av1-4-5-6-7-8)</name>
    <name type="common">Blackleg fungus</name>
    <name type="synonym">Phoma lingam</name>
    <dbReference type="NCBI Taxonomy" id="985895"/>
    <lineage>
        <taxon>Eukaryota</taxon>
        <taxon>Fungi</taxon>
        <taxon>Dikarya</taxon>
        <taxon>Ascomycota</taxon>
        <taxon>Pezizomycotina</taxon>
        <taxon>Dothideomycetes</taxon>
        <taxon>Pleosporomycetidae</taxon>
        <taxon>Pleosporales</taxon>
        <taxon>Pleosporineae</taxon>
        <taxon>Leptosphaeriaceae</taxon>
        <taxon>Plenodomus</taxon>
        <taxon>Plenodomus lingam/Leptosphaeria maculans species complex</taxon>
    </lineage>
</organism>
<dbReference type="NCBIfam" id="TIGR00879">
    <property type="entry name" value="SP"/>
    <property type="match status" value="1"/>
</dbReference>
<accession>E5A708</accession>
<evidence type="ECO:0000256" key="4">
    <source>
        <dbReference type="ARBA" id="ARBA00022692"/>
    </source>
</evidence>
<dbReference type="InterPro" id="IPR005829">
    <property type="entry name" value="Sugar_transporter_CS"/>
</dbReference>
<evidence type="ECO:0000256" key="1">
    <source>
        <dbReference type="ARBA" id="ARBA00004141"/>
    </source>
</evidence>
<evidence type="ECO:0000313" key="11">
    <source>
        <dbReference type="Proteomes" id="UP000002668"/>
    </source>
</evidence>
<feature type="transmembrane region" description="Helical" evidence="8">
    <location>
        <begin position="177"/>
        <end position="196"/>
    </location>
</feature>
<dbReference type="InterPro" id="IPR020846">
    <property type="entry name" value="MFS_dom"/>
</dbReference>
<dbReference type="InterPro" id="IPR050360">
    <property type="entry name" value="MFS_Sugar_Transporters"/>
</dbReference>
<dbReference type="Gene3D" id="1.20.1250.20">
    <property type="entry name" value="MFS general substrate transporter like domains"/>
    <property type="match status" value="1"/>
</dbReference>
<keyword evidence="6 8" id="KW-0472">Membrane</keyword>
<feature type="transmembrane region" description="Helical" evidence="8">
    <location>
        <begin position="444"/>
        <end position="470"/>
    </location>
</feature>
<comment type="similarity">
    <text evidence="2 7">Belongs to the major facilitator superfamily. Sugar transporter (TC 2.A.1.1) family.</text>
</comment>
<gene>
    <name evidence="10" type="ORF">LEMA_P086420.1</name>
</gene>
<evidence type="ECO:0000256" key="8">
    <source>
        <dbReference type="SAM" id="Phobius"/>
    </source>
</evidence>
<dbReference type="InterPro" id="IPR036259">
    <property type="entry name" value="MFS_trans_sf"/>
</dbReference>
<keyword evidence="11" id="KW-1185">Reference proteome</keyword>
<dbReference type="PROSITE" id="PS00216">
    <property type="entry name" value="SUGAR_TRANSPORT_1"/>
    <property type="match status" value="1"/>
</dbReference>
<keyword evidence="5 8" id="KW-1133">Transmembrane helix</keyword>
<dbReference type="eggNOG" id="KOG0254">
    <property type="taxonomic scope" value="Eukaryota"/>
</dbReference>
<comment type="subcellular location">
    <subcellularLocation>
        <location evidence="1">Membrane</location>
        <topology evidence="1">Multi-pass membrane protein</topology>
    </subcellularLocation>
</comment>
<evidence type="ECO:0000256" key="6">
    <source>
        <dbReference type="ARBA" id="ARBA00023136"/>
    </source>
</evidence>
<dbReference type="InterPro" id="IPR005828">
    <property type="entry name" value="MFS_sugar_transport-like"/>
</dbReference>
<keyword evidence="3 7" id="KW-0813">Transport</keyword>
<dbReference type="FunFam" id="1.20.1250.20:FF:000026">
    <property type="entry name" value="MFS quinate transporter QutD"/>
    <property type="match status" value="1"/>
</dbReference>
<keyword evidence="4 8" id="KW-0812">Transmembrane</keyword>
<evidence type="ECO:0000256" key="7">
    <source>
        <dbReference type="RuleBase" id="RU003346"/>
    </source>
</evidence>
<feature type="transmembrane region" description="Helical" evidence="8">
    <location>
        <begin position="89"/>
        <end position="109"/>
    </location>
</feature>
<feature type="transmembrane region" description="Helical" evidence="8">
    <location>
        <begin position="143"/>
        <end position="165"/>
    </location>
</feature>
<protein>
    <submittedName>
        <fullName evidence="10">Similar to MFS sugar transporter</fullName>
    </submittedName>
</protein>
<dbReference type="PANTHER" id="PTHR48022:SF20">
    <property type="entry name" value="MAJOR FACILITATOR SUPERFAMILY (MFS) PROFILE DOMAIN-CONTAINING PROTEIN-RELATED"/>
    <property type="match status" value="1"/>
</dbReference>
<feature type="domain" description="Major facilitator superfamily (MFS) profile" evidence="9">
    <location>
        <begin position="39"/>
        <end position="536"/>
    </location>
</feature>
<dbReference type="VEuPathDB" id="FungiDB:LEMA_P086420.1"/>
<dbReference type="AlphaFoldDB" id="E5A708"/>
<evidence type="ECO:0000256" key="3">
    <source>
        <dbReference type="ARBA" id="ARBA00022448"/>
    </source>
</evidence>
<dbReference type="OrthoDB" id="8120565at2759"/>
<dbReference type="PROSITE" id="PS50850">
    <property type="entry name" value="MFS"/>
    <property type="match status" value="1"/>
</dbReference>
<reference evidence="11" key="1">
    <citation type="journal article" date="2011" name="Nat. Commun.">
        <title>Effector diversification within compartments of the Leptosphaeria maculans genome affected by Repeat-Induced Point mutations.</title>
        <authorList>
            <person name="Rouxel T."/>
            <person name="Grandaubert J."/>
            <person name="Hane J.K."/>
            <person name="Hoede C."/>
            <person name="van de Wouw A.P."/>
            <person name="Couloux A."/>
            <person name="Dominguez V."/>
            <person name="Anthouard V."/>
            <person name="Bally P."/>
            <person name="Bourras S."/>
            <person name="Cozijnsen A.J."/>
            <person name="Ciuffetti L.M."/>
            <person name="Degrave A."/>
            <person name="Dilmaghani A."/>
            <person name="Duret L."/>
            <person name="Fudal I."/>
            <person name="Goodwin S.B."/>
            <person name="Gout L."/>
            <person name="Glaser N."/>
            <person name="Linglin J."/>
            <person name="Kema G.H.J."/>
            <person name="Lapalu N."/>
            <person name="Lawrence C.B."/>
            <person name="May K."/>
            <person name="Meyer M."/>
            <person name="Ollivier B."/>
            <person name="Poulain J."/>
            <person name="Schoch C.L."/>
            <person name="Simon A."/>
            <person name="Spatafora J.W."/>
            <person name="Stachowiak A."/>
            <person name="Turgeon B.G."/>
            <person name="Tyler B.M."/>
            <person name="Vincent D."/>
            <person name="Weissenbach J."/>
            <person name="Amselem J."/>
            <person name="Quesneville H."/>
            <person name="Oliver R.P."/>
            <person name="Wincker P."/>
            <person name="Balesdent M.-H."/>
            <person name="Howlett B.J."/>
        </authorList>
    </citation>
    <scope>NUCLEOTIDE SEQUENCE [LARGE SCALE GENOMIC DNA]</scope>
    <source>
        <strain evidence="11">JN3 / isolate v23.1.3 / race Av1-4-5-6-7-8</strain>
    </source>
</reference>
<evidence type="ECO:0000256" key="5">
    <source>
        <dbReference type="ARBA" id="ARBA00022989"/>
    </source>
</evidence>
<feature type="transmembrane region" description="Helical" evidence="8">
    <location>
        <begin position="116"/>
        <end position="137"/>
    </location>
</feature>
<feature type="transmembrane region" description="Helical" evidence="8">
    <location>
        <begin position="36"/>
        <end position="53"/>
    </location>
</feature>
<dbReference type="SUPFAM" id="SSF103473">
    <property type="entry name" value="MFS general substrate transporter"/>
    <property type="match status" value="1"/>
</dbReference>
<dbReference type="InParanoid" id="E5A708"/>
<evidence type="ECO:0000259" key="9">
    <source>
        <dbReference type="PROSITE" id="PS50850"/>
    </source>
</evidence>
<proteinExistence type="inferred from homology"/>
<evidence type="ECO:0000256" key="2">
    <source>
        <dbReference type="ARBA" id="ARBA00010992"/>
    </source>
</evidence>
<dbReference type="OMA" id="TEVFVII"/>
<dbReference type="EMBL" id="FP929135">
    <property type="protein sequence ID" value="CBX99403.1"/>
    <property type="molecule type" value="Genomic_DNA"/>
</dbReference>
<dbReference type="Pfam" id="PF00083">
    <property type="entry name" value="Sugar_tr"/>
    <property type="match status" value="1"/>
</dbReference>
<dbReference type="HOGENOM" id="CLU_001265_30_12_1"/>
<dbReference type="PANTHER" id="PTHR48022">
    <property type="entry name" value="PLASTIDIC GLUCOSE TRANSPORTER 4"/>
    <property type="match status" value="1"/>
</dbReference>
<feature type="transmembrane region" description="Helical" evidence="8">
    <location>
        <begin position="216"/>
        <end position="238"/>
    </location>
</feature>
<feature type="transmembrane region" description="Helical" evidence="8">
    <location>
        <begin position="514"/>
        <end position="533"/>
    </location>
</feature>
<dbReference type="GO" id="GO:0005351">
    <property type="term" value="F:carbohydrate:proton symporter activity"/>
    <property type="evidence" value="ECO:0007669"/>
    <property type="project" value="TreeGrafter"/>
</dbReference>
<dbReference type="GO" id="GO:0016020">
    <property type="term" value="C:membrane"/>
    <property type="evidence" value="ECO:0007669"/>
    <property type="project" value="UniProtKB-SubCell"/>
</dbReference>
<dbReference type="InterPro" id="IPR003663">
    <property type="entry name" value="Sugar/inositol_transpt"/>
</dbReference>
<dbReference type="Proteomes" id="UP000002668">
    <property type="component" value="Genome"/>
</dbReference>
<keyword evidence="10" id="KW-0762">Sugar transport</keyword>
<feature type="transmembrane region" description="Helical" evidence="8">
    <location>
        <begin position="364"/>
        <end position="388"/>
    </location>
</feature>
<feature type="transmembrane region" description="Helical" evidence="8">
    <location>
        <begin position="323"/>
        <end position="344"/>
    </location>
</feature>
<sequence length="601" mass="65624">MAPVGGGGTFEAAALARRQALSGGTGPMALVKNARVFGIACFACLGGLLYGYNQGVFSGVLTMTSFKEHMGDYIDDPVTLKWNSSKQGWLVSILELGAWLGTMYSGFLSEILSRKYAILINVLIFIIGVVVQCTAVTGAGHSAILGGRFVVGMGVGSLSMIVPMYNAEIAPSEVRGALVGLQQLSITLGIMISFWIDYGTNFIGGTGRGQKDAAWLLPLALQLAPAVLLGAGMIFMPFSPRWLVHHNREADARRVLARLRGLPQDHELIELEYAEIKAQSLFEKKSLQENFPHLQDMSALSTFKLQFVAIGSLFTTRGMFKRVVIATLTMFFQQWTVADFWQGINAILYYAPTIFKGLGLSSNSVSLLATGVVGIVMFIATIPAVMYVDKWGRKPVLIVGAIGMALCHFIIVRTPIIPQRKAVLTMQAAIAASFEDDWPNHQGAGWAAVVMVWIFVIHFGYSWGPCAWIVIAEIWPISNRPYGIALGASSNWMNNFIVGQVTPDMLAHMRYGTYIFFGILTAMGATFIFLYFPETKGLSLEEMDILFGSVGTAEREKERWREVHAEVGLTDLLARAGVYQGNSDHVSELGNEKSTGDTKHD</sequence>
<feature type="transmembrane region" description="Helical" evidence="8">
    <location>
        <begin position="395"/>
        <end position="416"/>
    </location>
</feature>
<dbReference type="PROSITE" id="PS00217">
    <property type="entry name" value="SUGAR_TRANSPORT_2"/>
    <property type="match status" value="1"/>
</dbReference>
<name>E5A708_LEPMJ</name>